<name>A0A1H2YMC9_9RHOB</name>
<dbReference type="Pfam" id="PF00155">
    <property type="entry name" value="Aminotran_1_2"/>
    <property type="match status" value="1"/>
</dbReference>
<dbReference type="InterPro" id="IPR015424">
    <property type="entry name" value="PyrdxlP-dep_Trfase"/>
</dbReference>
<proteinExistence type="predicted"/>
<dbReference type="Proteomes" id="UP000199118">
    <property type="component" value="Unassembled WGS sequence"/>
</dbReference>
<dbReference type="GO" id="GO:0008483">
    <property type="term" value="F:transaminase activity"/>
    <property type="evidence" value="ECO:0007669"/>
    <property type="project" value="UniProtKB-KW"/>
</dbReference>
<feature type="domain" description="Aminotransferase class I/classII large" evidence="4">
    <location>
        <begin position="32"/>
        <end position="364"/>
    </location>
</feature>
<reference evidence="5 6" key="1">
    <citation type="submission" date="2016-10" db="EMBL/GenBank/DDBJ databases">
        <authorList>
            <person name="de Groot N.N."/>
        </authorList>
    </citation>
    <scope>NUCLEOTIDE SEQUENCE [LARGE SCALE GENOMIC DNA]</scope>
    <source>
        <strain evidence="5 6">DSM 17890</strain>
    </source>
</reference>
<dbReference type="InterPro" id="IPR015422">
    <property type="entry name" value="PyrdxlP-dep_Trfase_small"/>
</dbReference>
<evidence type="ECO:0000256" key="2">
    <source>
        <dbReference type="ARBA" id="ARBA00022576"/>
    </source>
</evidence>
<accession>A0A1H2YMC9</accession>
<dbReference type="AlphaFoldDB" id="A0A1H2YMC9"/>
<evidence type="ECO:0000256" key="3">
    <source>
        <dbReference type="ARBA" id="ARBA00022679"/>
    </source>
</evidence>
<dbReference type="EMBL" id="FNMZ01000003">
    <property type="protein sequence ID" value="SDX05968.1"/>
    <property type="molecule type" value="Genomic_DNA"/>
</dbReference>
<dbReference type="PANTHER" id="PTHR42832:SF3">
    <property type="entry name" value="L-GLUTAMINE--4-(METHYLSULFANYL)-2-OXOBUTANOATE AMINOTRANSFERASE"/>
    <property type="match status" value="1"/>
</dbReference>
<gene>
    <name evidence="5" type="ORF">SAMN05444336_103171</name>
</gene>
<keyword evidence="2 5" id="KW-0032">Aminotransferase</keyword>
<sequence>MQQPERFSDLPEYAFPRLRALIEGVAAGGPLLPMSLGEPRHDLPPFLGEALAKHAGLFGRYPPNEGYPDLRAAISGWLRRRFGLTEAATDPDAHVFPLNGTREGLFAACLALVPERKNGERPAVLIPNPFYQCYAVAALAAGAEPIYVPAEAETGFLPDFAALPPALLDRTAAVYLCSPANPQGAVADLDHWTRLIALADKHDFRIFADECYSEIHRGTPPPSSLQAAQAMDADPERVLAFHSLSKRSNLPGIRSGFCAGGPKTIAAMRKLRAYAGAPLPGPIQMASAEVWADEAHVDASRAVYMEKFAMADRILGNMEGYRPPEAGFFLWLDVSARHGDGEAATLKLWRETGVRVLPGAYLSRPSPDWLGGGDPGARYVRIALVERPEDVERGLTLIRDCLG</sequence>
<dbReference type="OrthoDB" id="9813612at2"/>
<organism evidence="5 6">
    <name type="scientific">Albimonas donghaensis</name>
    <dbReference type="NCBI Taxonomy" id="356660"/>
    <lineage>
        <taxon>Bacteria</taxon>
        <taxon>Pseudomonadati</taxon>
        <taxon>Pseudomonadota</taxon>
        <taxon>Alphaproteobacteria</taxon>
        <taxon>Rhodobacterales</taxon>
        <taxon>Paracoccaceae</taxon>
        <taxon>Albimonas</taxon>
    </lineage>
</organism>
<dbReference type="CDD" id="cd00609">
    <property type="entry name" value="AAT_like"/>
    <property type="match status" value="1"/>
</dbReference>
<evidence type="ECO:0000313" key="6">
    <source>
        <dbReference type="Proteomes" id="UP000199118"/>
    </source>
</evidence>
<keyword evidence="6" id="KW-1185">Reference proteome</keyword>
<dbReference type="InterPro" id="IPR015421">
    <property type="entry name" value="PyrdxlP-dep_Trfase_major"/>
</dbReference>
<keyword evidence="3 5" id="KW-0808">Transferase</keyword>
<dbReference type="SUPFAM" id="SSF53383">
    <property type="entry name" value="PLP-dependent transferases"/>
    <property type="match status" value="1"/>
</dbReference>
<dbReference type="GO" id="GO:0030170">
    <property type="term" value="F:pyridoxal phosphate binding"/>
    <property type="evidence" value="ECO:0007669"/>
    <property type="project" value="InterPro"/>
</dbReference>
<dbReference type="InterPro" id="IPR050881">
    <property type="entry name" value="LL-DAP_aminotransferase"/>
</dbReference>
<evidence type="ECO:0000313" key="5">
    <source>
        <dbReference type="EMBL" id="SDX05968.1"/>
    </source>
</evidence>
<dbReference type="Gene3D" id="3.90.1150.10">
    <property type="entry name" value="Aspartate Aminotransferase, domain 1"/>
    <property type="match status" value="1"/>
</dbReference>
<evidence type="ECO:0000259" key="4">
    <source>
        <dbReference type="Pfam" id="PF00155"/>
    </source>
</evidence>
<dbReference type="InterPro" id="IPR004839">
    <property type="entry name" value="Aminotransferase_I/II_large"/>
</dbReference>
<dbReference type="RefSeq" id="WP_092681386.1">
    <property type="nucleotide sequence ID" value="NZ_FNMZ01000003.1"/>
</dbReference>
<dbReference type="Gene3D" id="3.40.640.10">
    <property type="entry name" value="Type I PLP-dependent aspartate aminotransferase-like (Major domain)"/>
    <property type="match status" value="1"/>
</dbReference>
<dbReference type="STRING" id="356660.SAMN05444336_103171"/>
<comment type="cofactor">
    <cofactor evidence="1">
        <name>pyridoxal 5'-phosphate</name>
        <dbReference type="ChEBI" id="CHEBI:597326"/>
    </cofactor>
</comment>
<dbReference type="PANTHER" id="PTHR42832">
    <property type="entry name" value="AMINO ACID AMINOTRANSFERASE"/>
    <property type="match status" value="1"/>
</dbReference>
<evidence type="ECO:0000256" key="1">
    <source>
        <dbReference type="ARBA" id="ARBA00001933"/>
    </source>
</evidence>
<protein>
    <submittedName>
        <fullName evidence="5">Aspartate/methionine/tyrosine aminotransferase</fullName>
    </submittedName>
</protein>